<dbReference type="InterPro" id="IPR008271">
    <property type="entry name" value="Ser/Thr_kinase_AS"/>
</dbReference>
<dbReference type="PANTHER" id="PTHR24348">
    <property type="entry name" value="SERINE/THREONINE-PROTEIN KINASE UNC-51-RELATED"/>
    <property type="match status" value="1"/>
</dbReference>
<dbReference type="SMART" id="SM00220">
    <property type="entry name" value="S_TKc"/>
    <property type="match status" value="1"/>
</dbReference>
<evidence type="ECO:0000256" key="3">
    <source>
        <dbReference type="PROSITE-ProRule" id="PRU10141"/>
    </source>
</evidence>
<dbReference type="GO" id="GO:0005524">
    <property type="term" value="F:ATP binding"/>
    <property type="evidence" value="ECO:0007669"/>
    <property type="project" value="UniProtKB-UniRule"/>
</dbReference>
<feature type="region of interest" description="Disordered" evidence="5">
    <location>
        <begin position="63"/>
        <end position="91"/>
    </location>
</feature>
<feature type="compositionally biased region" description="Polar residues" evidence="5">
    <location>
        <begin position="106"/>
        <end position="116"/>
    </location>
</feature>
<dbReference type="GO" id="GO:0004674">
    <property type="term" value="F:protein serine/threonine kinase activity"/>
    <property type="evidence" value="ECO:0007669"/>
    <property type="project" value="UniProtKB-KW"/>
</dbReference>
<feature type="domain" description="Protein kinase" evidence="6">
    <location>
        <begin position="142"/>
        <end position="423"/>
    </location>
</feature>
<feature type="region of interest" description="Disordered" evidence="5">
    <location>
        <begin position="97"/>
        <end position="116"/>
    </location>
</feature>
<evidence type="ECO:0000313" key="7">
    <source>
        <dbReference type="EMBL" id="KAJ6222869.1"/>
    </source>
</evidence>
<comment type="caution">
    <text evidence="7">The sequence shown here is derived from an EMBL/GenBank/DDBJ whole genome shotgun (WGS) entry which is preliminary data.</text>
</comment>
<dbReference type="Proteomes" id="UP001142055">
    <property type="component" value="Chromosome 1"/>
</dbReference>
<dbReference type="AlphaFoldDB" id="A0A9Q0MBX8"/>
<keyword evidence="1 3" id="KW-0547">Nucleotide-binding</keyword>
<keyword evidence="4" id="KW-0723">Serine/threonine-protein kinase</keyword>
<sequence length="425" mass="48405">MSQNKNQFLDDVFPDLNIEDFEDDDWPVDVLDEMSSELIIKRRTITQSSKITIKSRFTNVEMSKKKSNRKNFNNSTSSKRRTKATFENSWSDTCPSIQPKIKNRTSKSQLSTDSNVCSKDSVNATGGSDKFIPSRIIRDQGWEFGDEIGSGGFSHVYRVRNSIEFPNETERGIACKVIDLQVVNSDWTRKHLRTELRLCEMLDHPNLMRAIKVLKTRSQAFIFMPLAIYGTVTEFLIGHKRPLREPIARSIFHDLVDGVAYLHARNIVHRDLKLDNFLLGQRHRAFISDFGFAVIGNATSQLEANQQTMSVWCSTICGTPEYVAPEIHGLIRGHKYDGKPADMYALGVSVFEMLHMLRPFQGGPFVVRCPELLRMQTQCEFIVISRIKLTKECKTLIHSLLNPNPNQRPTAESTLADNGFPFPTV</sequence>
<protein>
    <recommendedName>
        <fullName evidence="6">Protein kinase domain-containing protein</fullName>
    </recommendedName>
</protein>
<evidence type="ECO:0000256" key="4">
    <source>
        <dbReference type="RuleBase" id="RU000304"/>
    </source>
</evidence>
<dbReference type="InterPro" id="IPR045269">
    <property type="entry name" value="Atg1-like"/>
</dbReference>
<gene>
    <name evidence="7" type="ORF">RDWZM_001414</name>
</gene>
<evidence type="ECO:0000256" key="5">
    <source>
        <dbReference type="SAM" id="MobiDB-lite"/>
    </source>
</evidence>
<evidence type="ECO:0000256" key="1">
    <source>
        <dbReference type="ARBA" id="ARBA00022741"/>
    </source>
</evidence>
<keyword evidence="4" id="KW-0808">Transferase</keyword>
<keyword evidence="2 3" id="KW-0067">ATP-binding</keyword>
<comment type="similarity">
    <text evidence="4">Belongs to the protein kinase superfamily.</text>
</comment>
<dbReference type="PROSITE" id="PS00107">
    <property type="entry name" value="PROTEIN_KINASE_ATP"/>
    <property type="match status" value="1"/>
</dbReference>
<dbReference type="SUPFAM" id="SSF56112">
    <property type="entry name" value="Protein kinase-like (PK-like)"/>
    <property type="match status" value="1"/>
</dbReference>
<keyword evidence="4" id="KW-0418">Kinase</keyword>
<name>A0A9Q0MBX8_BLOTA</name>
<dbReference type="Pfam" id="PF00069">
    <property type="entry name" value="Pkinase"/>
    <property type="match status" value="1"/>
</dbReference>
<dbReference type="EMBL" id="JAPWDV010000001">
    <property type="protein sequence ID" value="KAJ6222869.1"/>
    <property type="molecule type" value="Genomic_DNA"/>
</dbReference>
<accession>A0A9Q0MBX8</accession>
<feature type="region of interest" description="Disordered" evidence="5">
    <location>
        <begin position="404"/>
        <end position="425"/>
    </location>
</feature>
<dbReference type="InterPro" id="IPR000719">
    <property type="entry name" value="Prot_kinase_dom"/>
</dbReference>
<dbReference type="GO" id="GO:0006914">
    <property type="term" value="P:autophagy"/>
    <property type="evidence" value="ECO:0007669"/>
    <property type="project" value="UniProtKB-ARBA"/>
</dbReference>
<dbReference type="InterPro" id="IPR017441">
    <property type="entry name" value="Protein_kinase_ATP_BS"/>
</dbReference>
<dbReference type="GO" id="GO:0005737">
    <property type="term" value="C:cytoplasm"/>
    <property type="evidence" value="ECO:0007669"/>
    <property type="project" value="TreeGrafter"/>
</dbReference>
<evidence type="ECO:0000256" key="2">
    <source>
        <dbReference type="ARBA" id="ARBA00022840"/>
    </source>
</evidence>
<proteinExistence type="inferred from homology"/>
<organism evidence="7 8">
    <name type="scientific">Blomia tropicalis</name>
    <name type="common">Mite</name>
    <dbReference type="NCBI Taxonomy" id="40697"/>
    <lineage>
        <taxon>Eukaryota</taxon>
        <taxon>Metazoa</taxon>
        <taxon>Ecdysozoa</taxon>
        <taxon>Arthropoda</taxon>
        <taxon>Chelicerata</taxon>
        <taxon>Arachnida</taxon>
        <taxon>Acari</taxon>
        <taxon>Acariformes</taxon>
        <taxon>Sarcoptiformes</taxon>
        <taxon>Astigmata</taxon>
        <taxon>Glycyphagoidea</taxon>
        <taxon>Echimyopodidae</taxon>
        <taxon>Blomia</taxon>
    </lineage>
</organism>
<dbReference type="Gene3D" id="1.10.510.10">
    <property type="entry name" value="Transferase(Phosphotransferase) domain 1"/>
    <property type="match status" value="1"/>
</dbReference>
<evidence type="ECO:0000313" key="8">
    <source>
        <dbReference type="Proteomes" id="UP001142055"/>
    </source>
</evidence>
<feature type="binding site" evidence="3">
    <location>
        <position position="176"/>
    </location>
    <ligand>
        <name>ATP</name>
        <dbReference type="ChEBI" id="CHEBI:30616"/>
    </ligand>
</feature>
<dbReference type="PROSITE" id="PS00108">
    <property type="entry name" value="PROTEIN_KINASE_ST"/>
    <property type="match status" value="1"/>
</dbReference>
<reference evidence="7" key="1">
    <citation type="submission" date="2022-12" db="EMBL/GenBank/DDBJ databases">
        <title>Genome assemblies of Blomia tropicalis.</title>
        <authorList>
            <person name="Cui Y."/>
        </authorList>
    </citation>
    <scope>NUCLEOTIDE SEQUENCE</scope>
    <source>
        <tissue evidence="7">Adult mites</tissue>
    </source>
</reference>
<dbReference type="GO" id="GO:0010506">
    <property type="term" value="P:regulation of autophagy"/>
    <property type="evidence" value="ECO:0007669"/>
    <property type="project" value="InterPro"/>
</dbReference>
<keyword evidence="8" id="KW-1185">Reference proteome</keyword>
<dbReference type="InterPro" id="IPR011009">
    <property type="entry name" value="Kinase-like_dom_sf"/>
</dbReference>
<feature type="compositionally biased region" description="Polar residues" evidence="5">
    <location>
        <begin position="404"/>
        <end position="416"/>
    </location>
</feature>
<evidence type="ECO:0000259" key="6">
    <source>
        <dbReference type="PROSITE" id="PS50011"/>
    </source>
</evidence>
<dbReference type="PROSITE" id="PS50011">
    <property type="entry name" value="PROTEIN_KINASE_DOM"/>
    <property type="match status" value="1"/>
</dbReference>